<gene>
    <name evidence="1" type="ORF">NSPZN2_70212</name>
</gene>
<reference evidence="1 2" key="1">
    <citation type="submission" date="2021-02" db="EMBL/GenBank/DDBJ databases">
        <authorList>
            <person name="Han P."/>
        </authorList>
    </citation>
    <scope>NUCLEOTIDE SEQUENCE [LARGE SCALE GENOMIC DNA]</scope>
    <source>
        <strain evidence="1">Candidatus Nitrospira sp. ZN2</strain>
    </source>
</reference>
<dbReference type="Proteomes" id="UP000675880">
    <property type="component" value="Unassembled WGS sequence"/>
</dbReference>
<sequence length="160" mass="17457">MRNVFRRWCMASVGISLLVGVSLILAGPAESGQFYERHGVAIDGYDPVAYFEDHKAVKGLPTLSHVYQGSTFLFASPAHLAVFVQAPERFAPQFGGYCAYGVAEGVKAAIAGEIWEVVEGRLYLNHDPQVQAKWKAGRSALLRAAQAKWPEVESSADVYP</sequence>
<proteinExistence type="predicted"/>
<keyword evidence="2" id="KW-1185">Reference proteome</keyword>
<dbReference type="RefSeq" id="WP_246507846.1">
    <property type="nucleotide sequence ID" value="NZ_CAJNBJ010000020.1"/>
</dbReference>
<evidence type="ECO:0000313" key="2">
    <source>
        <dbReference type="Proteomes" id="UP000675880"/>
    </source>
</evidence>
<evidence type="ECO:0008006" key="3">
    <source>
        <dbReference type="Google" id="ProtNLM"/>
    </source>
</evidence>
<name>A0ABN7MIR2_9BACT</name>
<evidence type="ECO:0000313" key="1">
    <source>
        <dbReference type="EMBL" id="CAE6798527.1"/>
    </source>
</evidence>
<comment type="caution">
    <text evidence="1">The sequence shown here is derived from an EMBL/GenBank/DDBJ whole genome shotgun (WGS) entry which is preliminary data.</text>
</comment>
<accession>A0ABN7MIR2</accession>
<organism evidence="1 2">
    <name type="scientific">Nitrospira defluvii</name>
    <dbReference type="NCBI Taxonomy" id="330214"/>
    <lineage>
        <taxon>Bacteria</taxon>
        <taxon>Pseudomonadati</taxon>
        <taxon>Nitrospirota</taxon>
        <taxon>Nitrospiria</taxon>
        <taxon>Nitrospirales</taxon>
        <taxon>Nitrospiraceae</taxon>
        <taxon>Nitrospira</taxon>
    </lineage>
</organism>
<dbReference type="NCBIfam" id="NF041384">
    <property type="entry name" value="YHS_seleno_dom"/>
    <property type="match status" value="1"/>
</dbReference>
<dbReference type="EMBL" id="CAJNBJ010000020">
    <property type="protein sequence ID" value="CAE6798527.1"/>
    <property type="molecule type" value="Genomic_DNA"/>
</dbReference>
<protein>
    <recommendedName>
        <fullName evidence="3">YHS domain-containing protein</fullName>
    </recommendedName>
</protein>